<protein>
    <submittedName>
        <fullName evidence="3">Selenocysteine-specific translation elongation factor</fullName>
    </submittedName>
</protein>
<dbReference type="EMBL" id="UGLW01000003">
    <property type="protein sequence ID" value="STU55016.1"/>
    <property type="molecule type" value="Genomic_DNA"/>
</dbReference>
<reference evidence="3 4" key="1">
    <citation type="submission" date="2018-06" db="EMBL/GenBank/DDBJ databases">
        <authorList>
            <consortium name="Pathogen Informatics"/>
            <person name="Doyle S."/>
        </authorList>
    </citation>
    <scope>NUCLEOTIDE SEQUENCE [LARGE SCALE GENOMIC DNA]</scope>
    <source>
        <strain evidence="3 4">NCTC10313</strain>
    </source>
</reference>
<gene>
    <name evidence="3" type="primary">selB_2</name>
    <name evidence="3" type="ORF">NCTC10313_00459</name>
</gene>
<keyword evidence="3" id="KW-0251">Elongation factor</keyword>
<evidence type="ECO:0000313" key="3">
    <source>
        <dbReference type="EMBL" id="STU55016.1"/>
    </source>
</evidence>
<sequence>MAQTREHLAILQLTGKPTLTVALTKNGPRGGRQGGGRFRQKVEQTLGELGFDAVAFFPTAAAENIGIAELRSHLLQLAERPRPQQQRFRLALDRAFTVKGAGLVVTGTALSGEVRVGDTLWLTGVNTPMRVRGLHAQNQAVEQAHAGQRIALNIVGDAQKEAVHRGDWLLSSPPPEPAETGDCRVAVPYAAQPVAAAAYSPCCQPHYRPGVAP</sequence>
<evidence type="ECO:0000256" key="1">
    <source>
        <dbReference type="ARBA" id="ARBA00023134"/>
    </source>
</evidence>
<dbReference type="InterPro" id="IPR004161">
    <property type="entry name" value="EFTu-like_2"/>
</dbReference>
<dbReference type="Pfam" id="PF03144">
    <property type="entry name" value="GTP_EFTU_D2"/>
    <property type="match status" value="1"/>
</dbReference>
<dbReference type="InterPro" id="IPR050055">
    <property type="entry name" value="EF-Tu_GTPase"/>
</dbReference>
<accession>A0A377YVC0</accession>
<organism evidence="3 4">
    <name type="scientific">Klebsiella pneumoniae subsp. ozaenae</name>
    <dbReference type="NCBI Taxonomy" id="574"/>
    <lineage>
        <taxon>Bacteria</taxon>
        <taxon>Pseudomonadati</taxon>
        <taxon>Pseudomonadota</taxon>
        <taxon>Gammaproteobacteria</taxon>
        <taxon>Enterobacterales</taxon>
        <taxon>Enterobacteriaceae</taxon>
        <taxon>Klebsiella/Raoultella group</taxon>
        <taxon>Klebsiella</taxon>
        <taxon>Klebsiella pneumoniae complex</taxon>
    </lineage>
</organism>
<dbReference type="GO" id="GO:0003746">
    <property type="term" value="F:translation elongation factor activity"/>
    <property type="evidence" value="ECO:0007669"/>
    <property type="project" value="UniProtKB-KW"/>
</dbReference>
<dbReference type="FunFam" id="2.40.30.10:FF:000080">
    <property type="entry name" value="Selenocysteine-specific translation elongation factor"/>
    <property type="match status" value="1"/>
</dbReference>
<dbReference type="Proteomes" id="UP000254487">
    <property type="component" value="Unassembled WGS sequence"/>
</dbReference>
<dbReference type="Gene3D" id="2.40.30.10">
    <property type="entry name" value="Translation factors"/>
    <property type="match status" value="1"/>
</dbReference>
<evidence type="ECO:0000313" key="4">
    <source>
        <dbReference type="Proteomes" id="UP000254487"/>
    </source>
</evidence>
<dbReference type="InterPro" id="IPR027417">
    <property type="entry name" value="P-loop_NTPase"/>
</dbReference>
<evidence type="ECO:0000259" key="2">
    <source>
        <dbReference type="Pfam" id="PF03144"/>
    </source>
</evidence>
<feature type="domain" description="Translation elongation factor EFTu-like" evidence="2">
    <location>
        <begin position="102"/>
        <end position="169"/>
    </location>
</feature>
<dbReference type="CDD" id="cd03696">
    <property type="entry name" value="SelB_II"/>
    <property type="match status" value="1"/>
</dbReference>
<dbReference type="GO" id="GO:0005525">
    <property type="term" value="F:GTP binding"/>
    <property type="evidence" value="ECO:0007669"/>
    <property type="project" value="UniProtKB-KW"/>
</dbReference>
<dbReference type="InterPro" id="IPR009000">
    <property type="entry name" value="Transl_B-barrel_sf"/>
</dbReference>
<dbReference type="SUPFAM" id="SSF50447">
    <property type="entry name" value="Translation proteins"/>
    <property type="match status" value="1"/>
</dbReference>
<dbReference type="AlphaFoldDB" id="A0A377YVC0"/>
<dbReference type="Gene3D" id="3.40.50.300">
    <property type="entry name" value="P-loop containing nucleotide triphosphate hydrolases"/>
    <property type="match status" value="1"/>
</dbReference>
<keyword evidence="3" id="KW-0648">Protein biosynthesis</keyword>
<dbReference type="GO" id="GO:0001514">
    <property type="term" value="P:selenocysteine incorporation"/>
    <property type="evidence" value="ECO:0007669"/>
    <property type="project" value="TreeGrafter"/>
</dbReference>
<name>A0A377YVC0_KLEPO</name>
<keyword evidence="1" id="KW-0547">Nucleotide-binding</keyword>
<keyword evidence="1" id="KW-0342">GTP-binding</keyword>
<dbReference type="PANTHER" id="PTHR43721">
    <property type="entry name" value="ELONGATION FACTOR TU-RELATED"/>
    <property type="match status" value="1"/>
</dbReference>
<proteinExistence type="predicted"/>
<dbReference type="PANTHER" id="PTHR43721:SF11">
    <property type="entry name" value="SELENOCYSTEINE-SPECIFIC ELONGATION FACTOR"/>
    <property type="match status" value="1"/>
</dbReference>